<dbReference type="AlphaFoldDB" id="H5X9Z1"/>
<evidence type="ECO:0000313" key="3">
    <source>
        <dbReference type="Proteomes" id="UP000004926"/>
    </source>
</evidence>
<dbReference type="STRING" id="882083.SacmaDRAFT_4444"/>
<dbReference type="EMBL" id="CM001439">
    <property type="protein sequence ID" value="EHR52629.1"/>
    <property type="molecule type" value="Genomic_DNA"/>
</dbReference>
<sequence length="102" mass="11190">MDYGALIPIVGGLLGLTIVVLGFVEHTVRRLARQTVRIETKLDAVLDSLGIAAPRPEITRVNSLILEGKRVQAIKEYRKHTGATLIEARQAIEGLERRGYSG</sequence>
<keyword evidence="1" id="KW-1133">Transmembrane helix</keyword>
<protein>
    <recommendedName>
        <fullName evidence="4">Ribosomal protein L7/L12 C-terminal domain-containing protein</fullName>
    </recommendedName>
</protein>
<dbReference type="InterPro" id="IPR014719">
    <property type="entry name" value="Ribosomal_bL12_C/ClpS-like"/>
</dbReference>
<reference evidence="2 3" key="1">
    <citation type="journal article" date="2012" name="Stand. Genomic Sci.">
        <title>Genome sequence of the ocean sediment bacterium Saccharomonospora marina type strain (XMU15(T)).</title>
        <authorList>
            <person name="Klenk H.P."/>
            <person name="Lu M."/>
            <person name="Lucas S."/>
            <person name="Lapidus A."/>
            <person name="Copeland A."/>
            <person name="Pitluck S."/>
            <person name="Goodwin L.A."/>
            <person name="Han C."/>
            <person name="Tapia R."/>
            <person name="Brambilla E.M."/>
            <person name="Potter G."/>
            <person name="Land M."/>
            <person name="Ivanova N."/>
            <person name="Rohde M."/>
            <person name="Goker M."/>
            <person name="Detter J.C."/>
            <person name="Li W.J."/>
            <person name="Kyrpides N.C."/>
            <person name="Woyke T."/>
        </authorList>
    </citation>
    <scope>NUCLEOTIDE SEQUENCE [LARGE SCALE GENOMIC DNA]</scope>
    <source>
        <strain evidence="2 3">XMU15</strain>
    </source>
</reference>
<dbReference type="eggNOG" id="COG0222">
    <property type="taxonomic scope" value="Bacteria"/>
</dbReference>
<evidence type="ECO:0000256" key="1">
    <source>
        <dbReference type="SAM" id="Phobius"/>
    </source>
</evidence>
<organism evidence="2 3">
    <name type="scientific">Saccharomonospora marina XMU15</name>
    <dbReference type="NCBI Taxonomy" id="882083"/>
    <lineage>
        <taxon>Bacteria</taxon>
        <taxon>Bacillati</taxon>
        <taxon>Actinomycetota</taxon>
        <taxon>Actinomycetes</taxon>
        <taxon>Pseudonocardiales</taxon>
        <taxon>Pseudonocardiaceae</taxon>
        <taxon>Saccharomonospora</taxon>
    </lineage>
</organism>
<dbReference type="RefSeq" id="WP_009156007.1">
    <property type="nucleotide sequence ID" value="NZ_CM001439.1"/>
</dbReference>
<proteinExistence type="predicted"/>
<dbReference type="Proteomes" id="UP000004926">
    <property type="component" value="Chromosome"/>
</dbReference>
<dbReference type="OrthoDB" id="3298842at2"/>
<accession>H5X9Z1</accession>
<feature type="transmembrane region" description="Helical" evidence="1">
    <location>
        <begin position="6"/>
        <end position="24"/>
    </location>
</feature>
<keyword evidence="1" id="KW-0472">Membrane</keyword>
<gene>
    <name evidence="2" type="ORF">SacmaDRAFT_4444</name>
</gene>
<dbReference type="Gene3D" id="3.30.1390.10">
    <property type="match status" value="1"/>
</dbReference>
<evidence type="ECO:0008006" key="4">
    <source>
        <dbReference type="Google" id="ProtNLM"/>
    </source>
</evidence>
<dbReference type="HOGENOM" id="CLU_167427_0_1_11"/>
<keyword evidence="1" id="KW-0812">Transmembrane</keyword>
<evidence type="ECO:0000313" key="2">
    <source>
        <dbReference type="EMBL" id="EHR52629.1"/>
    </source>
</evidence>
<name>H5X9Z1_9PSEU</name>
<keyword evidence="3" id="KW-1185">Reference proteome</keyword>